<name>A0A7M4DGV2_9MICO</name>
<dbReference type="InterPro" id="IPR008928">
    <property type="entry name" value="6-hairpin_glycosidase_sf"/>
</dbReference>
<dbReference type="GO" id="GO:0005975">
    <property type="term" value="P:carbohydrate metabolic process"/>
    <property type="evidence" value="ECO:0007669"/>
    <property type="project" value="InterPro"/>
</dbReference>
<dbReference type="Proteomes" id="UP000419743">
    <property type="component" value="Unassembled WGS sequence"/>
</dbReference>
<accession>A0A7M4DGV2</accession>
<proteinExistence type="predicted"/>
<dbReference type="InterPro" id="IPR012341">
    <property type="entry name" value="6hp_glycosidase-like_sf"/>
</dbReference>
<evidence type="ECO:0008006" key="3">
    <source>
        <dbReference type="Google" id="ProtNLM"/>
    </source>
</evidence>
<protein>
    <recommendedName>
        <fullName evidence="3">Glycoside hydrolase family 65</fullName>
    </recommendedName>
</protein>
<dbReference type="EMBL" id="CACRYJ010000017">
    <property type="protein sequence ID" value="VZO36145.1"/>
    <property type="molecule type" value="Genomic_DNA"/>
</dbReference>
<keyword evidence="2" id="KW-1185">Reference proteome</keyword>
<sequence>MPTPVDRTATVARHTVHLDGLDPRSPLSVGNGEFAFTADITGLQSLPGSYPVGPRDRSLPPGTLLGTQAQWGWHSVPAGEDFRLEDSIVEYGTTRGPVGYVDMVGTIQGGTETGTPRRDLWLRANPHRLDLGRIGLLHGAARGHAPLELEQITDVHQVLDLARGLLHSRFRLDGALVEVRTACDPEQDALAIEVSTGAPLALSLAFPYGNEAWHNAADWTQPEAHTTELEGTCDGWFMSRTLDATRYHVRVVLEPELRRTGPHSFVAELPQGTTRIVVAFGPGGDDTGPAPSGSDEIIRHAADHWCDFWAGGGAVDFSASEDPRAFEIERRTVLSQYLTAINCAGSSPAQETGLVCNSWRGRFHLEMHWWHSAHFAQWGRPDLLLRSLRWYHGALATARGIATRQGYAGARWPKQVGPDARESPSEIGPFLVWQQPHVIYMAELAYRARPNPELLTEFAEIVFATAEFMADFAVRADDGAYDLLAPLVPAQESYGRMRRDVRGPAYEQVYWHWALDVAQNWRARLGLPEEPTWRAVSAGMRPPVVRDGRYPAIAVEPWTIRKDHPSMLCALGLLPATDKVDPEVMRATLNDVLGDWNWETTWGWDYPVIAMTAARLGMSEVAVDALVSDRTKNIVLASGHNWQSSSLPLYLPGNGGLLSAVALLAAGSDTGPDDSGFPPGWHVRHEGLIPAP</sequence>
<evidence type="ECO:0000313" key="1">
    <source>
        <dbReference type="EMBL" id="VZO36145.1"/>
    </source>
</evidence>
<dbReference type="AlphaFoldDB" id="A0A7M4DGV2"/>
<evidence type="ECO:0000313" key="2">
    <source>
        <dbReference type="Proteomes" id="UP000419743"/>
    </source>
</evidence>
<dbReference type="RefSeq" id="WP_156740160.1">
    <property type="nucleotide sequence ID" value="NZ_CACRYJ010000017.1"/>
</dbReference>
<comment type="caution">
    <text evidence="1">The sequence shown here is derived from an EMBL/GenBank/DDBJ whole genome shotgun (WGS) entry which is preliminary data.</text>
</comment>
<dbReference type="Gene3D" id="1.50.10.10">
    <property type="match status" value="1"/>
</dbReference>
<organism evidence="1 2">
    <name type="scientific">Occultella aeris</name>
    <dbReference type="NCBI Taxonomy" id="2761496"/>
    <lineage>
        <taxon>Bacteria</taxon>
        <taxon>Bacillati</taxon>
        <taxon>Actinomycetota</taxon>
        <taxon>Actinomycetes</taxon>
        <taxon>Micrococcales</taxon>
        <taxon>Ruaniaceae</taxon>
        <taxon>Occultella</taxon>
    </lineage>
</organism>
<reference evidence="1 2" key="1">
    <citation type="submission" date="2019-11" db="EMBL/GenBank/DDBJ databases">
        <authorList>
            <person name="Criscuolo A."/>
        </authorList>
    </citation>
    <scope>NUCLEOTIDE SEQUENCE [LARGE SCALE GENOMIC DNA]</scope>
    <source>
        <strain evidence="1">CIP111667</strain>
    </source>
</reference>
<dbReference type="SUPFAM" id="SSF48208">
    <property type="entry name" value="Six-hairpin glycosidases"/>
    <property type="match status" value="1"/>
</dbReference>
<gene>
    <name evidence="1" type="ORF">HALOF300_01349</name>
</gene>